<sequence length="219" mass="24308">MNCCLPLATEKRPLLSCACKKVSLRLGRFRNNIVCCCEDCQAIFTFFEGKGGKPHALPFRASYYEDNFDLLKGGEHLALMKLSNQPMASKNLYCKLCNTALMKCIDAYQGNVVAVDFQLVTPKRDDSTPVGRLCESEYPADKLGPLPEWPYETPTLEFHFVRNKDGTMKMTEEGPEVEPALMEIIGPIFGAPKEEPALGATTFGKLVADLKLEPLVLHA</sequence>
<feature type="domain" description="CENP-V/GFA" evidence="1">
    <location>
        <begin position="12"/>
        <end position="152"/>
    </location>
</feature>
<dbReference type="GO" id="GO:0016846">
    <property type="term" value="F:carbon-sulfur lyase activity"/>
    <property type="evidence" value="ECO:0007669"/>
    <property type="project" value="InterPro"/>
</dbReference>
<name>A0A7S2Z0B7_9CHLO</name>
<gene>
    <name evidence="2" type="ORF">CLAU1311_LOCUS2554</name>
</gene>
<dbReference type="PROSITE" id="PS51891">
    <property type="entry name" value="CENP_V_GFA"/>
    <property type="match status" value="1"/>
</dbReference>
<dbReference type="EMBL" id="HBHU01003953">
    <property type="protein sequence ID" value="CAE0015438.1"/>
    <property type="molecule type" value="Transcribed_RNA"/>
</dbReference>
<reference evidence="2" key="1">
    <citation type="submission" date="2021-01" db="EMBL/GenBank/DDBJ databases">
        <authorList>
            <person name="Corre E."/>
            <person name="Pelletier E."/>
            <person name="Niang G."/>
            <person name="Scheremetjew M."/>
            <person name="Finn R."/>
            <person name="Kale V."/>
            <person name="Holt S."/>
            <person name="Cochrane G."/>
            <person name="Meng A."/>
            <person name="Brown T."/>
            <person name="Cohen L."/>
        </authorList>
    </citation>
    <scope>NUCLEOTIDE SEQUENCE</scope>
    <source>
        <strain evidence="2">RCC856</strain>
    </source>
</reference>
<dbReference type="InterPro" id="IPR006913">
    <property type="entry name" value="CENP-V/GFA"/>
</dbReference>
<dbReference type="AlphaFoldDB" id="A0A7S2Z0B7"/>
<proteinExistence type="predicted"/>
<organism evidence="2">
    <name type="scientific">Chloropicon laureae</name>
    <dbReference type="NCBI Taxonomy" id="464258"/>
    <lineage>
        <taxon>Eukaryota</taxon>
        <taxon>Viridiplantae</taxon>
        <taxon>Chlorophyta</taxon>
        <taxon>Chloropicophyceae</taxon>
        <taxon>Chloropicales</taxon>
        <taxon>Chloropicaceae</taxon>
        <taxon>Chloropicon</taxon>
    </lineage>
</organism>
<evidence type="ECO:0000313" key="2">
    <source>
        <dbReference type="EMBL" id="CAE0015438.1"/>
    </source>
</evidence>
<protein>
    <recommendedName>
        <fullName evidence="1">CENP-V/GFA domain-containing protein</fullName>
    </recommendedName>
</protein>
<accession>A0A7S2Z0B7</accession>
<evidence type="ECO:0000259" key="1">
    <source>
        <dbReference type="PROSITE" id="PS51891"/>
    </source>
</evidence>